<dbReference type="Proteomes" id="UP000187203">
    <property type="component" value="Unassembled WGS sequence"/>
</dbReference>
<keyword evidence="2" id="KW-1185">Reference proteome</keyword>
<dbReference type="AlphaFoldDB" id="A0A1R3IGF7"/>
<protein>
    <submittedName>
        <fullName evidence="1">Uncharacterized protein</fullName>
    </submittedName>
</protein>
<proteinExistence type="predicted"/>
<name>A0A1R3IGF7_9ROSI</name>
<sequence length="79" mass="9082">MGTSSGLVSDGRRKSRHCCRNLKGSSGFQRWGFASFSEVEFLLYLYVFSDDLDLMFAVHWILNGGWEKEVSHIQLHVEL</sequence>
<evidence type="ECO:0000313" key="1">
    <source>
        <dbReference type="EMBL" id="OMO81664.1"/>
    </source>
</evidence>
<organism evidence="1 2">
    <name type="scientific">Corchorus olitorius</name>
    <dbReference type="NCBI Taxonomy" id="93759"/>
    <lineage>
        <taxon>Eukaryota</taxon>
        <taxon>Viridiplantae</taxon>
        <taxon>Streptophyta</taxon>
        <taxon>Embryophyta</taxon>
        <taxon>Tracheophyta</taxon>
        <taxon>Spermatophyta</taxon>
        <taxon>Magnoliopsida</taxon>
        <taxon>eudicotyledons</taxon>
        <taxon>Gunneridae</taxon>
        <taxon>Pentapetalae</taxon>
        <taxon>rosids</taxon>
        <taxon>malvids</taxon>
        <taxon>Malvales</taxon>
        <taxon>Malvaceae</taxon>
        <taxon>Grewioideae</taxon>
        <taxon>Apeibeae</taxon>
        <taxon>Corchorus</taxon>
    </lineage>
</organism>
<comment type="caution">
    <text evidence="1">The sequence shown here is derived from an EMBL/GenBank/DDBJ whole genome shotgun (WGS) entry which is preliminary data.</text>
</comment>
<evidence type="ECO:0000313" key="2">
    <source>
        <dbReference type="Proteomes" id="UP000187203"/>
    </source>
</evidence>
<reference evidence="2" key="1">
    <citation type="submission" date="2013-09" db="EMBL/GenBank/DDBJ databases">
        <title>Corchorus olitorius genome sequencing.</title>
        <authorList>
            <person name="Alam M."/>
            <person name="Haque M.S."/>
            <person name="Islam M.S."/>
            <person name="Emdad E.M."/>
            <person name="Islam M.M."/>
            <person name="Ahmed B."/>
            <person name="Halim A."/>
            <person name="Hossen Q.M.M."/>
            <person name="Hossain M.Z."/>
            <person name="Ahmed R."/>
            <person name="Khan M.M."/>
            <person name="Islam R."/>
            <person name="Rashid M.M."/>
            <person name="Khan S.A."/>
            <person name="Rahman M.S."/>
            <person name="Alam M."/>
            <person name="Yahiya A.S."/>
            <person name="Khan M.S."/>
            <person name="Azam M.S."/>
            <person name="Haque T."/>
            <person name="Lashkar M.Z.H."/>
            <person name="Akhand A.I."/>
            <person name="Morshed G."/>
            <person name="Roy S."/>
            <person name="Uddin K.S."/>
            <person name="Rabeya T."/>
            <person name="Hossain A.S."/>
            <person name="Chowdhury A."/>
            <person name="Snigdha A.R."/>
            <person name="Mortoza M.S."/>
            <person name="Matin S.A."/>
            <person name="Hoque S.M.E."/>
            <person name="Islam M.K."/>
            <person name="Roy D.K."/>
            <person name="Haider R."/>
            <person name="Moosa M.M."/>
            <person name="Elias S.M."/>
            <person name="Hasan A.M."/>
            <person name="Jahan S."/>
            <person name="Shafiuddin M."/>
            <person name="Mahmood N."/>
            <person name="Shommy N.S."/>
        </authorList>
    </citation>
    <scope>NUCLEOTIDE SEQUENCE [LARGE SCALE GENOMIC DNA]</scope>
    <source>
        <strain evidence="2">cv. O-4</strain>
    </source>
</reference>
<gene>
    <name evidence="1" type="ORF">COLO4_23455</name>
</gene>
<accession>A0A1R3IGF7</accession>
<dbReference type="EMBL" id="AWUE01018241">
    <property type="protein sequence ID" value="OMO81664.1"/>
    <property type="molecule type" value="Genomic_DNA"/>
</dbReference>